<gene>
    <name evidence="1" type="ORF">FGG12_19350</name>
</gene>
<dbReference type="EMBL" id="VCIZ01000012">
    <property type="protein sequence ID" value="TSP11020.1"/>
    <property type="molecule type" value="Genomic_DNA"/>
</dbReference>
<sequence>MAFSAPAQWEVRILHILAASEFVFKGTHMECASFMNSNKQRYAYVGESNLSQVIYVRDNHAA</sequence>
<comment type="caution">
    <text evidence="1">The sequence shown here is derived from an EMBL/GenBank/DDBJ whole genome shotgun (WGS) entry which is preliminary data.</text>
</comment>
<dbReference type="Proteomes" id="UP000318943">
    <property type="component" value="Unassembled WGS sequence"/>
</dbReference>
<protein>
    <submittedName>
        <fullName evidence="1">Uncharacterized protein</fullName>
    </submittedName>
</protein>
<evidence type="ECO:0000313" key="2">
    <source>
        <dbReference type="Proteomes" id="UP000318943"/>
    </source>
</evidence>
<organism evidence="1 2">
    <name type="scientific">Cupriavidus campinensis</name>
    <dbReference type="NCBI Taxonomy" id="151783"/>
    <lineage>
        <taxon>Bacteria</taxon>
        <taxon>Pseudomonadati</taxon>
        <taxon>Pseudomonadota</taxon>
        <taxon>Betaproteobacteria</taxon>
        <taxon>Burkholderiales</taxon>
        <taxon>Burkholderiaceae</taxon>
        <taxon>Cupriavidus</taxon>
    </lineage>
</organism>
<name>A0ABY3EJB2_9BURK</name>
<evidence type="ECO:0000313" key="1">
    <source>
        <dbReference type="EMBL" id="TSP11020.1"/>
    </source>
</evidence>
<proteinExistence type="predicted"/>
<accession>A0ABY3EJB2</accession>
<keyword evidence="2" id="KW-1185">Reference proteome</keyword>
<reference evidence="1 2" key="1">
    <citation type="submission" date="2019-05" db="EMBL/GenBank/DDBJ databases">
        <title>Whole genome sequence analysis of Cupriavidus campinensis S14E4C strain.</title>
        <authorList>
            <person name="Abbaszade G."/>
            <person name="Szabo A."/>
            <person name="Toumi M."/>
            <person name="Toth E."/>
        </authorList>
    </citation>
    <scope>NUCLEOTIDE SEQUENCE [LARGE SCALE GENOMIC DNA]</scope>
    <source>
        <strain evidence="1 2">S14E4C</strain>
    </source>
</reference>
<dbReference type="RefSeq" id="WP_144200219.1">
    <property type="nucleotide sequence ID" value="NZ_CAJPVH010000008.1"/>
</dbReference>